<dbReference type="PANTHER" id="PTHR43344">
    <property type="entry name" value="PHOSPHOSERINE PHOSPHATASE"/>
    <property type="match status" value="1"/>
</dbReference>
<comment type="catalytic activity">
    <reaction evidence="11">
        <text>O-phospho-D-serine + H2O = D-serine + phosphate</text>
        <dbReference type="Rhea" id="RHEA:24873"/>
        <dbReference type="ChEBI" id="CHEBI:15377"/>
        <dbReference type="ChEBI" id="CHEBI:35247"/>
        <dbReference type="ChEBI" id="CHEBI:43474"/>
        <dbReference type="ChEBI" id="CHEBI:58680"/>
        <dbReference type="EC" id="3.1.3.3"/>
    </reaction>
</comment>
<keyword evidence="5" id="KW-0028">Amino-acid biosynthesis</keyword>
<sequence>MRGMVFFDVDGTLTPGSSGQHLAELLGHAEACREVEAAYDAGTMTNQEASIVDARGWAGRTPAEVRGFLTTLPLVDGIEETVAWCRAHGLVPALATLAWDATGAYLCERYGFDRACGPRLEVLDGRYIGTVAEHLDEQGKRDYALALAAEYGVPMDRCAAIGDSRSDLPLFAVAGLPIAFNAGPAARSAARVVVDSGDLRAVLDPLRVWLDGQQDR</sequence>
<dbReference type="Pfam" id="PF12710">
    <property type="entry name" value="HAD"/>
    <property type="match status" value="1"/>
</dbReference>
<keyword evidence="7" id="KW-0378">Hydrolase</keyword>
<name>A0A0A6UUY0_ACTUT</name>
<dbReference type="OrthoDB" id="3615082at2"/>
<dbReference type="EC" id="3.1.3.3" evidence="4"/>
<reference evidence="12 13" key="1">
    <citation type="submission" date="2014-10" db="EMBL/GenBank/DDBJ databases">
        <title>Draft genome sequence of Actinoplanes utahensis NRRL 12052.</title>
        <authorList>
            <person name="Velasco-Bucheli B."/>
            <person name="del Cerro C."/>
            <person name="Hormigo D."/>
            <person name="Garcia J.L."/>
            <person name="Acebal C."/>
            <person name="Arroyo M."/>
            <person name="de la Mata I."/>
        </authorList>
    </citation>
    <scope>NUCLEOTIDE SEQUENCE [LARGE SCALE GENOMIC DNA]</scope>
    <source>
        <strain evidence="12 13">NRRL 12052</strain>
    </source>
</reference>
<keyword evidence="13" id="KW-1185">Reference proteome</keyword>
<evidence type="ECO:0000256" key="10">
    <source>
        <dbReference type="ARBA" id="ARBA00048138"/>
    </source>
</evidence>
<keyword evidence="8" id="KW-0460">Magnesium</keyword>
<comment type="pathway">
    <text evidence="2">Amino-acid biosynthesis; L-serine biosynthesis; L-serine from 3-phospho-D-glycerate: step 3/3.</text>
</comment>
<dbReference type="GO" id="GO:0005737">
    <property type="term" value="C:cytoplasm"/>
    <property type="evidence" value="ECO:0007669"/>
    <property type="project" value="TreeGrafter"/>
</dbReference>
<evidence type="ECO:0000313" key="12">
    <source>
        <dbReference type="EMBL" id="KHD78249.1"/>
    </source>
</evidence>
<dbReference type="InterPro" id="IPR023214">
    <property type="entry name" value="HAD_sf"/>
</dbReference>
<evidence type="ECO:0000256" key="9">
    <source>
        <dbReference type="ARBA" id="ARBA00023299"/>
    </source>
</evidence>
<evidence type="ECO:0000256" key="2">
    <source>
        <dbReference type="ARBA" id="ARBA00005135"/>
    </source>
</evidence>
<dbReference type="eggNOG" id="COG0560">
    <property type="taxonomic scope" value="Bacteria"/>
</dbReference>
<comment type="catalytic activity">
    <reaction evidence="10">
        <text>O-phospho-L-serine + H2O = L-serine + phosphate</text>
        <dbReference type="Rhea" id="RHEA:21208"/>
        <dbReference type="ChEBI" id="CHEBI:15377"/>
        <dbReference type="ChEBI" id="CHEBI:33384"/>
        <dbReference type="ChEBI" id="CHEBI:43474"/>
        <dbReference type="ChEBI" id="CHEBI:57524"/>
        <dbReference type="EC" id="3.1.3.3"/>
    </reaction>
</comment>
<dbReference type="GO" id="GO:0036424">
    <property type="term" value="F:L-phosphoserine phosphatase activity"/>
    <property type="evidence" value="ECO:0007669"/>
    <property type="project" value="TreeGrafter"/>
</dbReference>
<evidence type="ECO:0000256" key="5">
    <source>
        <dbReference type="ARBA" id="ARBA00022605"/>
    </source>
</evidence>
<evidence type="ECO:0000256" key="11">
    <source>
        <dbReference type="ARBA" id="ARBA00048523"/>
    </source>
</evidence>
<dbReference type="Gene3D" id="3.40.50.1000">
    <property type="entry name" value="HAD superfamily/HAD-like"/>
    <property type="match status" value="1"/>
</dbReference>
<evidence type="ECO:0000256" key="4">
    <source>
        <dbReference type="ARBA" id="ARBA00012640"/>
    </source>
</evidence>
<accession>A0A0A6UUY0</accession>
<evidence type="ECO:0000256" key="8">
    <source>
        <dbReference type="ARBA" id="ARBA00022842"/>
    </source>
</evidence>
<keyword evidence="9" id="KW-0718">Serine biosynthesis</keyword>
<dbReference type="InterPro" id="IPR050582">
    <property type="entry name" value="HAD-like_SerB"/>
</dbReference>
<evidence type="ECO:0000313" key="13">
    <source>
        <dbReference type="Proteomes" id="UP000054537"/>
    </source>
</evidence>
<protein>
    <recommendedName>
        <fullName evidence="4">phosphoserine phosphatase</fullName>
        <ecNumber evidence="4">3.1.3.3</ecNumber>
    </recommendedName>
</protein>
<proteinExistence type="inferred from homology"/>
<comment type="similarity">
    <text evidence="3">Belongs to the HAD-like hydrolase superfamily. SerB family.</text>
</comment>
<evidence type="ECO:0000256" key="1">
    <source>
        <dbReference type="ARBA" id="ARBA00001946"/>
    </source>
</evidence>
<evidence type="ECO:0000256" key="7">
    <source>
        <dbReference type="ARBA" id="ARBA00022801"/>
    </source>
</evidence>
<dbReference type="NCBIfam" id="TIGR01488">
    <property type="entry name" value="HAD-SF-IB"/>
    <property type="match status" value="1"/>
</dbReference>
<dbReference type="PANTHER" id="PTHR43344:SF2">
    <property type="entry name" value="PHOSPHOSERINE PHOSPHATASE"/>
    <property type="match status" value="1"/>
</dbReference>
<dbReference type="GO" id="GO:0006564">
    <property type="term" value="P:L-serine biosynthetic process"/>
    <property type="evidence" value="ECO:0007669"/>
    <property type="project" value="UniProtKB-KW"/>
</dbReference>
<dbReference type="EMBL" id="JRTT01000006">
    <property type="protein sequence ID" value="KHD78249.1"/>
    <property type="molecule type" value="Genomic_DNA"/>
</dbReference>
<dbReference type="SUPFAM" id="SSF56784">
    <property type="entry name" value="HAD-like"/>
    <property type="match status" value="1"/>
</dbReference>
<dbReference type="Proteomes" id="UP000054537">
    <property type="component" value="Unassembled WGS sequence"/>
</dbReference>
<keyword evidence="6" id="KW-0479">Metal-binding</keyword>
<comment type="caution">
    <text evidence="12">The sequence shown here is derived from an EMBL/GenBank/DDBJ whole genome shotgun (WGS) entry which is preliminary data.</text>
</comment>
<dbReference type="AlphaFoldDB" id="A0A0A6UUY0"/>
<organism evidence="12 13">
    <name type="scientific">Actinoplanes utahensis</name>
    <dbReference type="NCBI Taxonomy" id="1869"/>
    <lineage>
        <taxon>Bacteria</taxon>
        <taxon>Bacillati</taxon>
        <taxon>Actinomycetota</taxon>
        <taxon>Actinomycetes</taxon>
        <taxon>Micromonosporales</taxon>
        <taxon>Micromonosporaceae</taxon>
        <taxon>Actinoplanes</taxon>
    </lineage>
</organism>
<evidence type="ECO:0000256" key="3">
    <source>
        <dbReference type="ARBA" id="ARBA00009184"/>
    </source>
</evidence>
<dbReference type="STRING" id="1869.MB27_07005"/>
<dbReference type="InterPro" id="IPR036412">
    <property type="entry name" value="HAD-like_sf"/>
</dbReference>
<evidence type="ECO:0000256" key="6">
    <source>
        <dbReference type="ARBA" id="ARBA00022723"/>
    </source>
</evidence>
<dbReference type="GO" id="GO:0000287">
    <property type="term" value="F:magnesium ion binding"/>
    <property type="evidence" value="ECO:0007669"/>
    <property type="project" value="TreeGrafter"/>
</dbReference>
<comment type="cofactor">
    <cofactor evidence="1">
        <name>Mg(2+)</name>
        <dbReference type="ChEBI" id="CHEBI:18420"/>
    </cofactor>
</comment>
<gene>
    <name evidence="12" type="ORF">MB27_07005</name>
</gene>